<dbReference type="GO" id="GO:0075512">
    <property type="term" value="P:clathrin-dependent endocytosis of virus by host cell"/>
    <property type="evidence" value="ECO:0007669"/>
    <property type="project" value="UniProtKB-UniRule"/>
</dbReference>
<evidence type="ECO:0000256" key="4">
    <source>
        <dbReference type="ARBA" id="ARBA00004563"/>
    </source>
</evidence>
<comment type="domain">
    <text evidence="32">The membrane proximal external region (MPER) present in gp41 is a tryptophan-rich region recognized by the antibodies 2F5, Z13, and 4E10. MPER seems to play a role in fusion.</text>
</comment>
<comment type="domain">
    <text evidence="32">Some of the most genetically diverse regions of the viral genome are present in Env. They are called variable regions 1 through 5 (V1 through V5). Coreceptor usage of gp120 is determined mainly by the primary structure of the third variable region (V3) in the outer domain of gp120. The sequence of V3 determines which coreceptor, CCR5 and/or CXCR4 (corresponding to R5/macrophage, X4/T cell and R5X4/T cell and macrophage tropism), is used to trigger the fusion potential of the Env complex, and hence which cells the virus can infect. Binding to CCR5 involves a region adjacent in addition to V3.</text>
</comment>
<proteinExistence type="inferred from homology"/>
<feature type="coiled-coil region" evidence="32">
    <location>
        <begin position="620"/>
        <end position="654"/>
    </location>
</feature>
<feature type="disulfide bond" evidence="32">
    <location>
        <begin position="53"/>
        <end position="73"/>
    </location>
</feature>
<dbReference type="FunFam" id="1.10.287.210:FF:000001">
    <property type="entry name" value="Envelope glycoprotein gp160"/>
    <property type="match status" value="1"/>
</dbReference>
<evidence type="ECO:0000256" key="26">
    <source>
        <dbReference type="ARBA" id="ARBA00023139"/>
    </source>
</evidence>
<keyword evidence="9 32" id="KW-1032">Host cell membrane</keyword>
<evidence type="ECO:0000313" key="37">
    <source>
        <dbReference type="EMBL" id="ASV71248.1"/>
    </source>
</evidence>
<evidence type="ECO:0000256" key="1">
    <source>
        <dbReference type="ARBA" id="ARBA00004402"/>
    </source>
</evidence>
<evidence type="ECO:0000256" key="29">
    <source>
        <dbReference type="ARBA" id="ARBA00023280"/>
    </source>
</evidence>
<dbReference type="Gene3D" id="1.20.5.490">
    <property type="entry name" value="Single helix bin"/>
    <property type="match status" value="1"/>
</dbReference>
<dbReference type="FunFam" id="1.20.5.490:FF:000001">
    <property type="entry name" value="Envelope glycoprotein gp160"/>
    <property type="match status" value="1"/>
</dbReference>
<dbReference type="InterPro" id="IPR036377">
    <property type="entry name" value="Gp120_core_sf"/>
</dbReference>
<comment type="function">
    <text evidence="32">Transmembrane protein gp41: Acts as a class I viral fusion protein. Under the current model, the protein has at least 3 conformational states: pre-fusion native state, pre-hairpin intermediate state, and post-fusion hairpin state. During fusion of viral and target intracellular membranes, the coiled coil regions (heptad repeats) assume a trimer-of-hairpins structure, positioning the fusion peptide in close proximity to the C-terminal region of the ectodomain. The formation of this structure appears to drive apposition and subsequent fusion of viral and target cell membranes. Complete fusion occurs in host cell endosomes and is dynamin-dependent, however some lipid transfer might occur at the plasma membrane. The virus undergoes clathrin-dependent internalization long before endosomal fusion, thus minimizing the surface exposure of conserved viral epitopes during fusion and reducing the efficacy of inhibitors targeting these epitopes. Membranes fusion leads to delivery of the nucleocapsid into the cytoplasm.</text>
</comment>
<keyword evidence="22 32" id="KW-1133">Transmembrane helix</keyword>
<dbReference type="GO" id="GO:0020002">
    <property type="term" value="C:host cell plasma membrane"/>
    <property type="evidence" value="ECO:0007669"/>
    <property type="project" value="UniProtKB-SubCell"/>
</dbReference>
<evidence type="ECO:0000256" key="18">
    <source>
        <dbReference type="ARBA" id="ARBA00022844"/>
    </source>
</evidence>
<keyword evidence="8 32" id="KW-1170">Fusion of virus membrane with host endosomal membrane</keyword>
<feature type="disulfide bond" evidence="32">
    <location>
        <begin position="211"/>
        <end position="240"/>
    </location>
</feature>
<comment type="subcellular location">
    <molecule>Surface protein gp120</molecule>
    <subcellularLocation>
        <location evidence="32">Virion membrane</location>
        <topology evidence="32">Peripheral membrane protein</topology>
    </subcellularLocation>
    <subcellularLocation>
        <location evidence="32">Host cell membrane</location>
        <topology evidence="32">Peripheral membrane protein</topology>
    </subcellularLocation>
    <subcellularLocation>
        <location evidence="32">Host endosome membrane</location>
        <topology evidence="32">Single-pass type I membrane protein</topology>
    </subcellularLocation>
    <text evidence="32">The surface protein is not anchored to the viral envelope, but associates with the extravirion surface through its binding to TM. It is probably concentrated at the site of budding and incorporated into the virions possibly by contacts between the cytoplasmic tail of Env and the N-terminus of Gag.</text>
</comment>
<feature type="region of interest" description="CD4-binding loop" evidence="32">
    <location>
        <begin position="355"/>
        <end position="365"/>
    </location>
</feature>
<name>A0A286M8B2_HV1</name>
<dbReference type="Gene3D" id="1.10.287.210">
    <property type="match status" value="1"/>
</dbReference>
<feature type="disulfide bond" evidence="32">
    <location>
        <begin position="221"/>
        <end position="232"/>
    </location>
</feature>
<keyword evidence="20 32" id="KW-0261">Viral envelope protein</keyword>
<feature type="region of interest" description="V5" evidence="32">
    <location>
        <begin position="447"/>
        <end position="457"/>
    </location>
</feature>
<evidence type="ECO:0000256" key="33">
    <source>
        <dbReference type="RuleBase" id="RU363095"/>
    </source>
</evidence>
<evidence type="ECO:0000256" key="12">
    <source>
        <dbReference type="ARBA" id="ARBA00022595"/>
    </source>
</evidence>
<evidence type="ECO:0000256" key="20">
    <source>
        <dbReference type="ARBA" id="ARBA00022879"/>
    </source>
</evidence>
<feature type="transmembrane region" description="Helical" evidence="33">
    <location>
        <begin position="20"/>
        <end position="41"/>
    </location>
</feature>
<reference evidence="37" key="1">
    <citation type="submission" date="2017-07" db="EMBL/GenBank/DDBJ databases">
        <title>Characteristics of Sequential HIV-1 Envelope Sequences in a Plasma Donor with broadly cross-reactive neutralizing activity.</title>
        <authorList>
            <person name="Zou S."/>
            <person name="Zhang D."/>
            <person name="Chen Y."/>
            <person name="Hu Y."/>
            <person name="Hong K."/>
            <person name="Shao Y."/>
        </authorList>
    </citation>
    <scope>NUCLEOTIDE SEQUENCE</scope>
    <source>
        <strain evidence="37">20081118-3</strain>
    </source>
</reference>
<keyword evidence="11 32" id="KW-0945">Host-virus interaction</keyword>
<evidence type="ECO:0000256" key="21">
    <source>
        <dbReference type="ARBA" id="ARBA00022890"/>
    </source>
</evidence>
<dbReference type="SUPFAM" id="SSF56502">
    <property type="entry name" value="gp120 core"/>
    <property type="match status" value="2"/>
</dbReference>
<evidence type="ECO:0000256" key="32">
    <source>
        <dbReference type="HAMAP-Rule" id="MF_04083"/>
    </source>
</evidence>
<evidence type="ECO:0000256" key="15">
    <source>
        <dbReference type="ARBA" id="ARBA00022703"/>
    </source>
</evidence>
<evidence type="ECO:0000256" key="17">
    <source>
        <dbReference type="ARBA" id="ARBA00022804"/>
    </source>
</evidence>
<comment type="subcellular location">
    <subcellularLocation>
        <location evidence="3">Host cell membrane</location>
        <topology evidence="3">Peripheral membrane protein</topology>
    </subcellularLocation>
    <subcellularLocation>
        <location evidence="1">Host cell membrane</location>
        <topology evidence="1">Single-pass type I membrane protein</topology>
    </subcellularLocation>
    <subcellularLocation>
        <location evidence="2">Host endosome membrane</location>
        <topology evidence="2">Peripheral membrane protein</topology>
    </subcellularLocation>
    <subcellularLocation>
        <location evidence="5">Host endosome membrane</location>
        <topology evidence="5">Single-pass type I membrane protein</topology>
    </subcellularLocation>
    <subcellularLocation>
        <location evidence="6">Virion membrane</location>
        <topology evidence="6">Peripheral membrane protein</topology>
    </subcellularLocation>
    <subcellularLocation>
        <location evidence="4">Virion membrane</location>
        <topology evidence="4">Single-pass type I membrane protein</topology>
    </subcellularLocation>
</comment>
<dbReference type="GO" id="GO:0039654">
    <property type="term" value="P:fusion of virus membrane with host endosome membrane"/>
    <property type="evidence" value="ECO:0007669"/>
    <property type="project" value="UniProtKB-UniRule"/>
</dbReference>
<dbReference type="GO" id="GO:1903908">
    <property type="term" value="P:positive regulation of plasma membrane raft polarization"/>
    <property type="evidence" value="ECO:0007669"/>
    <property type="project" value="UniProtKB-UniRule"/>
</dbReference>
<dbReference type="FunFam" id="2.170.40.20:FF:000004">
    <property type="entry name" value="Envelope glycoprotein gp160"/>
    <property type="match status" value="1"/>
</dbReference>
<evidence type="ECO:0000256" key="3">
    <source>
        <dbReference type="ARBA" id="ARBA00004505"/>
    </source>
</evidence>
<keyword evidence="18 32" id="KW-0946">Virion</keyword>
<comment type="caution">
    <text evidence="32 33">Lacks conserved residue(s) required for the propagation of feature annotation.</text>
</comment>
<feature type="region of interest" description="Disordered" evidence="34">
    <location>
        <begin position="706"/>
        <end position="729"/>
    </location>
</feature>
<comment type="PTM">
    <text evidence="32">Highly glycosylated by host. The high number of glycan on the protein is reffered to as 'glycan shield' because it contributes to hide protein sequence from adaptive immune system.</text>
</comment>
<dbReference type="Pfam" id="PF00516">
    <property type="entry name" value="GP120"/>
    <property type="match status" value="1"/>
</dbReference>
<evidence type="ECO:0000256" key="14">
    <source>
        <dbReference type="ARBA" id="ARBA00022692"/>
    </source>
</evidence>
<protein>
    <recommendedName>
        <fullName evidence="32">Envelope glycoprotein gp160</fullName>
    </recommendedName>
    <alternativeName>
        <fullName evidence="32">Env polyprotein</fullName>
    </alternativeName>
    <component>
        <recommendedName>
            <fullName evidence="32">Surface protein gp120</fullName>
            <shortName evidence="32">SU</shortName>
        </recommendedName>
        <alternativeName>
            <fullName evidence="32">Glycoprotein 120</fullName>
            <shortName evidence="32">gp120</shortName>
        </alternativeName>
    </component>
    <component>
        <recommendedName>
            <fullName evidence="32">Transmembrane protein gp41</fullName>
            <shortName evidence="32">TM</shortName>
        </recommendedName>
        <alternativeName>
            <fullName evidence="32">Glycoprotein 41</fullName>
            <shortName evidence="32">gp41</shortName>
        </alternativeName>
    </component>
</protein>
<keyword evidence="28 32" id="KW-0325">Glycoprotein</keyword>
<dbReference type="GO" id="GO:1903911">
    <property type="term" value="P:positive regulation of receptor clustering"/>
    <property type="evidence" value="ECO:0007669"/>
    <property type="project" value="UniProtKB-UniRule"/>
</dbReference>
<keyword evidence="12 32" id="KW-1162">Viral penetration into host cytoplasm</keyword>
<comment type="PTM">
    <text evidence="32">Specific enzymatic cleavages in vivo yield mature proteins. Envelope glycoproteins are synthesized as a inactive precursor that is heavily N-glycosylated and processed likely by host cell furin in the Golgi to yield the mature SU and TM proteins. The cleavage site between SU and TM requires the minimal sequence [KR]-X-[KR]-R. About 2 of the 9 disulfide bonds of gp41 are reduced by P4HB/PDI, following binding to CD4 receptor.</text>
</comment>
<dbReference type="EMBL" id="MF591668">
    <property type="protein sequence ID" value="ASV71248.1"/>
    <property type="molecule type" value="Genomic_RNA"/>
</dbReference>
<comment type="miscellaneous">
    <text evidence="32">HIV-1 lineages are divided in three main groups, M (for Major), O (for Outlier), and N (for New, or Non-M, Non-O). The vast majority of strains found worldwide belong to the group M. Group O seems to be endemic to and largely confined to Cameroon and neighboring countries in West Central Africa, where these viruses represent a small minority of HIV-1 strains. The group N is represented by a limited number of isolates from Cameroonian persons. The group M is further subdivided in 9 clades or subtypes (A to D, F to H, J and K).</text>
</comment>
<feature type="lipid moiety-binding region" description="S-palmitoyl cysteine; by host" evidence="32">
    <location>
        <position position="751"/>
    </location>
</feature>
<comment type="PTM">
    <text evidence="32">Palmitoylation of the transmembrane protein and of Env polyprotein (prior to its proteolytic cleavage) is essential for their association with host cell membrane lipid rafts. Palmitoylation is therefore required for envelope trafficking to classical lipid rafts, but not for viral replication.</text>
</comment>
<dbReference type="GO" id="GO:0005198">
    <property type="term" value="F:structural molecule activity"/>
    <property type="evidence" value="ECO:0007669"/>
    <property type="project" value="UniProtKB-UniRule"/>
</dbReference>
<comment type="similarity">
    <text evidence="32">Belongs to the HIV-1 env protein family.</text>
</comment>
<evidence type="ECO:0000256" key="10">
    <source>
        <dbReference type="ARBA" id="ARBA00022570"/>
    </source>
</evidence>
<keyword evidence="19 32" id="KW-1043">Host membrane</keyword>
<feature type="short sequence motif" description="Di-leucine internalization motif" evidence="32">
    <location>
        <begin position="842"/>
        <end position="843"/>
    </location>
</feature>
<feature type="short sequence motif" description="YXXL motif; contains endocytosis signal" evidence="32">
    <location>
        <begin position="699"/>
        <end position="702"/>
    </location>
</feature>
<gene>
    <name evidence="32 37" type="primary">env</name>
</gene>
<dbReference type="InterPro" id="IPR000328">
    <property type="entry name" value="GP41-like"/>
</dbReference>
<keyword evidence="17 32" id="KW-1161">Viral attachment to host cell</keyword>
<dbReference type="GO" id="GO:0019031">
    <property type="term" value="C:viral envelope"/>
    <property type="evidence" value="ECO:0007669"/>
    <property type="project" value="UniProtKB-KW"/>
</dbReference>
<dbReference type="GO" id="GO:0016020">
    <property type="term" value="C:membrane"/>
    <property type="evidence" value="ECO:0007669"/>
    <property type="project" value="UniProtKB-UniRule"/>
</dbReference>
<keyword evidence="13 32" id="KW-0165">Cleavage on pair of basic residues</keyword>
<evidence type="ECO:0000256" key="31">
    <source>
        <dbReference type="ARBA" id="ARBA00023296"/>
    </source>
</evidence>
<evidence type="ECO:0000256" key="6">
    <source>
        <dbReference type="ARBA" id="ARBA00004650"/>
    </source>
</evidence>
<organismHost>
    <name type="scientific">Homo sapiens</name>
    <name type="common">Human</name>
    <dbReference type="NCBI Taxonomy" id="9606"/>
</organismHost>
<evidence type="ECO:0000256" key="23">
    <source>
        <dbReference type="ARBA" id="ARBA00023046"/>
    </source>
</evidence>
<dbReference type="GO" id="GO:0055036">
    <property type="term" value="C:virion membrane"/>
    <property type="evidence" value="ECO:0007669"/>
    <property type="project" value="UniProtKB-SubCell"/>
</dbReference>
<keyword evidence="25 32" id="KW-0472">Membrane</keyword>
<evidence type="ECO:0000256" key="5">
    <source>
        <dbReference type="ARBA" id="ARBA00004578"/>
    </source>
</evidence>
<keyword evidence="23 32" id="KW-1039">Host endosome</keyword>
<evidence type="ECO:0000256" key="24">
    <source>
        <dbReference type="ARBA" id="ARBA00023054"/>
    </source>
</evidence>
<keyword evidence="10 32" id="KW-1165">Clathrin-mediated endocytosis of virus by host</keyword>
<dbReference type="FunFam" id="2.170.40.20:FF:000003">
    <property type="entry name" value="Envelope glycoprotein gp160"/>
    <property type="match status" value="1"/>
</dbReference>
<feature type="site" description="Cleavage; by host furin" evidence="32">
    <location>
        <begin position="497"/>
        <end position="498"/>
    </location>
</feature>
<feature type="region of interest" description="Immunosuppression" evidence="32">
    <location>
        <begin position="561"/>
        <end position="579"/>
    </location>
</feature>
<keyword evidence="27 32" id="KW-1015">Disulfide bond</keyword>
<keyword evidence="26 32" id="KW-0564">Palmitate</keyword>
<evidence type="ECO:0000259" key="36">
    <source>
        <dbReference type="Pfam" id="PF00517"/>
    </source>
</evidence>
<feature type="disulfide bond" evidence="32">
    <location>
        <begin position="585"/>
        <end position="591"/>
    </location>
</feature>
<dbReference type="Pfam" id="PF00517">
    <property type="entry name" value="GP41"/>
    <property type="match status" value="1"/>
</dbReference>
<dbReference type="InterPro" id="IPR037527">
    <property type="entry name" value="Gp160"/>
</dbReference>
<comment type="function">
    <text evidence="32">Envelope glycoprotein gp160: Oligomerizes in the host endoplasmic reticulum into predominantly trimers. In a second time, gp160 transits in the host Golgi, where glycosylation is completed. The precursor is then proteolytically cleaved in the trans-Golgi and thereby activated by cellular furin or furin-like proteases to produce gp120 and gp41.</text>
</comment>
<dbReference type="GO" id="GO:0052031">
    <property type="term" value="P:symbiont-mediated perturbation of host defense response"/>
    <property type="evidence" value="ECO:0007669"/>
    <property type="project" value="UniProtKB-UniRule"/>
</dbReference>
<evidence type="ECO:0000256" key="22">
    <source>
        <dbReference type="ARBA" id="ARBA00022989"/>
    </source>
</evidence>
<feature type="transmembrane region" description="Helical" evidence="33">
    <location>
        <begin position="665"/>
        <end position="692"/>
    </location>
</feature>
<comment type="domain">
    <text evidence="32">The YXXL motif is involved in determining the exact site of viral release at the surface of infected mononuclear cells and promotes endocytosis. YXXL and di-leucine endocytosis motifs interact directly or indirectly with the clathrin adapter complexes, opperate independently, and their activities are not additive.</text>
</comment>
<dbReference type="GO" id="GO:0019082">
    <property type="term" value="P:viral protein processing"/>
    <property type="evidence" value="ECO:0007669"/>
    <property type="project" value="UniProtKB-UniRule"/>
</dbReference>
<evidence type="ECO:0000256" key="9">
    <source>
        <dbReference type="ARBA" id="ARBA00022511"/>
    </source>
</evidence>
<dbReference type="Gene3D" id="2.170.40.20">
    <property type="entry name" value="Human immunodeficiency virus 1, Gp160, envelope glycoprotein"/>
    <property type="match status" value="2"/>
</dbReference>
<comment type="subunit">
    <text evidence="32">The mature envelope protein (Env) consists of a homotrimer of non-covalently associated gp120-gp41 heterodimers. The resulting complex protrudes from the virus surface as a spike. There seems to be as few as 10 spikes on the average virion. Surface protein gp120 interacts with host CD4, CCR5 and CXCR4. Gp120 also interacts with the C-type lectins CD209/DC-SIGN and CLEC4M/DC-SIGNR (collectively referred to as DC-SIGN(R)). Gp120 and gp41 interact with GalCer. Gp120 interacts with host ITGA4/ITGB7 complex; on CD4+ T-cells, this interaction results in rapid activation of integrin ITGAL/LFA-1, which facilitates efficient cell-to-cell spreading of HIV-1. Gp120 interacts with cell-associated heparan sulfate; this interaction increases virus infectivity on permissive cells and may be involved in infection of CD4- cells.</text>
</comment>
<keyword evidence="14 32" id="KW-0812">Transmembrane</keyword>
<comment type="domain">
    <text evidence="32">The CD4-binding region is targeted by the antibody b12.</text>
</comment>
<evidence type="ECO:0000256" key="34">
    <source>
        <dbReference type="SAM" id="MobiDB-lite"/>
    </source>
</evidence>
<evidence type="ECO:0000256" key="27">
    <source>
        <dbReference type="ARBA" id="ARBA00023157"/>
    </source>
</evidence>
<feature type="topological domain" description="Cytoplasmic" evidence="32">
    <location>
        <begin position="693"/>
        <end position="843"/>
    </location>
</feature>
<feature type="region of interest" description="MPER; binding to GalCer" evidence="32">
    <location>
        <begin position="649"/>
        <end position="670"/>
    </location>
</feature>
<feature type="chain" id="PRO_5023453610" description="Transmembrane protein gp41" evidence="32">
    <location>
        <begin position="498"/>
        <end position="843"/>
    </location>
</feature>
<keyword evidence="7 32" id="KW-1168">Fusion of virus membrane with host membrane</keyword>
<feature type="domain" description="Retroviral envelope protein GP41-like" evidence="36">
    <location>
        <begin position="517"/>
        <end position="705"/>
    </location>
</feature>
<feature type="domain" description="Human immunodeficiency virus 1 envelope glycoprotein Gp120" evidence="35">
    <location>
        <begin position="138"/>
        <end position="497"/>
    </location>
</feature>
<evidence type="ECO:0000256" key="30">
    <source>
        <dbReference type="ARBA" id="ARBA00023288"/>
    </source>
</evidence>
<evidence type="ECO:0000256" key="8">
    <source>
        <dbReference type="ARBA" id="ARBA00022510"/>
    </source>
</evidence>
<evidence type="ECO:0000256" key="7">
    <source>
        <dbReference type="ARBA" id="ARBA00022506"/>
    </source>
</evidence>
<keyword evidence="15 32" id="KW-0053">Apoptosis</keyword>
<feature type="chain" id="PRO_5023453609" description="Envelope glycoprotein gp160" evidence="32">
    <location>
        <begin position="32"/>
        <end position="843"/>
    </location>
</feature>
<sequence>MRVTGIRKNYQHLWRWGTMLLGILMICSAAENLWVTVYYGVPVWKEATTTLFCASDAKAYATEVHNIWATHACVPTDPNPHEVVLGNVTENFDMWKNDMVEQMQEDIISLWDQGLKPCVKLTPLCVNLNCVDLRNTTNTSITIERGEIKNCSFNITTNIRTKVKDYAFFYNLDVVPIDKDNTSYRLISCNTSVITQACPKVSFEPIPIHYCTPAGFAILKCNNKAFKGTGPCTNVSTVQCTHGIRPVASTQLLLNGSLAEEEVVIRSSNFRDNAKVIIVQLNESVEINCIRPNNNTRKSIALGLGRAWYTTGQIIGDIRQAHCNLNRTKWNNTLRWITEKLREQFGDKTIIFDRSSGGDPEIVMHSFNCGGEFFYCNTSRLFNSTWSNTSTWNDIGNDTLTLPCRIKQIVNMWQEVGKAMYAPPIEGQIRCSSNITGLLLTRDGGNNTNGTETFRPAGGDMKDNWRSELYKYKVVKIEPLGVAPTRAKRRVVQREKRAVGTIGAMFLGFLGTAGSTMGAASITLTVQARQLLSGIVQQQRNLLRAIEAQQHLLQLTVWGIKQLQARVLAVERYLKDQQLLGLWGCSGKLICTTAVPWNVSWSNKSLSAIWDNMTWMEWEREIDNYTREIYTLIEESQNQQEKNELELLELDKWASLWNWFDITKWLWYIKIFIMIVGGLVGLRIVFAVLSIVNRVRQGYSPLSLQTRFPTQRGPDRPEGIEEEGGERDRDRSERLVDGLLTLIWEDLRNLCLFSYRRLRDLLLIVIRIVELLGRRGWEALRYWWNLLQYWIQELKNSATSLLNTAAIVIAEGTDRVIEVAQRAFWAVLHIPRRIRQGFERALL</sequence>
<evidence type="ECO:0000256" key="2">
    <source>
        <dbReference type="ARBA" id="ARBA00004433"/>
    </source>
</evidence>
<evidence type="ECO:0000256" key="28">
    <source>
        <dbReference type="ARBA" id="ARBA00023180"/>
    </source>
</evidence>
<evidence type="ECO:0000256" key="13">
    <source>
        <dbReference type="ARBA" id="ARBA00022685"/>
    </source>
</evidence>
<comment type="miscellaneous">
    <text evidence="32">Inhibitors targeting HIV-1 viral envelope proteins are used as antiretroviral drugs. Attachment of virions to the cell surface via non-specific interactions and CD4 binding can be blocked by inhibitors that include cyanovirin-N, cyclotriazadisulfonamide analogs, PRO 2000, TNX 355 and PRO 542. In addition, BMS 806 can block CD4-induced conformational changes. Env interactions with the coreceptor molecules can be targeted by CCR5 antagonists including SCH-D, maraviroc (UK 427857) and aplaviroc (GW 873140), and the CXCR4 antagonist AMD 070. Fusion of viral and cellular membranes can be inhibited by peptides such as enfuvirtide and tifuvirtide (T 1249). Resistance to inhibitors associated with mutations in Env are observed. Most of the time, single mutations confer only a modest reduction in drug susceptibility. Combination of several mutations is usually required to develop a high-level drug resistance.</text>
</comment>
<dbReference type="HAMAP" id="MF_04083">
    <property type="entry name" value="HIV_ENV"/>
    <property type="match status" value="1"/>
</dbReference>
<evidence type="ECO:0000256" key="19">
    <source>
        <dbReference type="ARBA" id="ARBA00022870"/>
    </source>
</evidence>
<dbReference type="GO" id="GO:0019062">
    <property type="term" value="P:virion attachment to host cell"/>
    <property type="evidence" value="ECO:0007669"/>
    <property type="project" value="UniProtKB-UniRule"/>
</dbReference>
<keyword evidence="21 32" id="KW-1164">Virus endocytosis by host</keyword>
<evidence type="ECO:0000256" key="11">
    <source>
        <dbReference type="ARBA" id="ARBA00022581"/>
    </source>
</evidence>
<keyword evidence="31 32" id="KW-1160">Virus entry into host cell</keyword>
<evidence type="ECO:0000256" key="16">
    <source>
        <dbReference type="ARBA" id="ARBA00022729"/>
    </source>
</evidence>
<comment type="domain">
    <text evidence="32 33">The 17 amino acids long immunosuppressive region is present in many retroviral envelope proteins. Synthetic peptides derived from this relatively conserved sequence inhibit immune function in vitro and in vivo.</text>
</comment>
<dbReference type="SUPFAM" id="SSF58069">
    <property type="entry name" value="Virus ectodomain"/>
    <property type="match status" value="1"/>
</dbReference>
<comment type="function">
    <text evidence="32">Surface protein gp120: Attaches the virus to the host lymphoid cell by binding to the primary receptor CD4. This interaction induces a structural rearrangement creating a high affinity binding site for a chemokine coreceptor like CXCR4 and/or CCR5. Acts as a ligand for CD209/DC-SIGN and CLEC4M/DC-SIGNR, which are respectively found on dendritic cells (DCs), and on endothelial cells of liver sinusoids and lymph node sinuses. These interactions allow capture of viral particles at mucosal surfaces by these cells and subsequent transmission to permissive cells. HIV subverts the migration properties of dendritic cells to gain access to CD4+ T-cells in lymph nodes. Virus transmission to permissive T-cells occurs either in trans (without DCs infection, through viral capture and transmission), or in cis (following DCs productive infection, through the usual CD4-gp120 interaction), thereby inducing a robust infection. In trans infection, bound virions remain infectious over days and it is proposed that they are not degraded, but protected in non-lysosomal acidic organelles within the DCs close to the cell membrane thus contributing to the viral infectious potential during DCs' migration from the periphery to the lymphoid tissues. On arrival at lymphoid tissues, intact virions recycle back to DCs' cell surface allowing virus transmission to CD4+ T-cells.</text>
</comment>
<comment type="subcellular location">
    <molecule>Transmembrane protein gp41</molecule>
    <subcellularLocation>
        <location evidence="32">Virion membrane</location>
        <topology evidence="32">Single-pass type I membrane protein</topology>
    </subcellularLocation>
    <subcellularLocation>
        <location evidence="32">Host cell membrane</location>
        <topology evidence="32">Single-pass type I membrane protein</topology>
    </subcellularLocation>
    <subcellularLocation>
        <location evidence="32">Host endosome membrane</location>
        <topology evidence="32">Single-pass type I membrane protein</topology>
    </subcellularLocation>
    <text evidence="32">It is probably concentrated at the site of budding and incorporated into the virions possibly by contacts between the cytoplasmic tail of Env and the N-terminus of Gag.</text>
</comment>
<evidence type="ECO:0000256" key="25">
    <source>
        <dbReference type="ARBA" id="ARBA00023136"/>
    </source>
</evidence>
<dbReference type="CDD" id="cd09909">
    <property type="entry name" value="HIV-1-like_HR1-HR2"/>
    <property type="match status" value="1"/>
</dbReference>
<accession>A0A286M8B2</accession>
<dbReference type="InterPro" id="IPR000777">
    <property type="entry name" value="HIV1_Gp120"/>
</dbReference>
<keyword evidence="16 32" id="KW-0732">Signal</keyword>
<organism evidence="37">
    <name type="scientific">Human immunodeficiency virus type 1</name>
    <name type="common">HIV-1</name>
    <dbReference type="NCBI Taxonomy" id="11676"/>
    <lineage>
        <taxon>Viruses</taxon>
        <taxon>Riboviria</taxon>
        <taxon>Pararnavirae</taxon>
        <taxon>Artverviricota</taxon>
        <taxon>Revtraviricetes</taxon>
        <taxon>Ortervirales</taxon>
        <taxon>Retroviridae</taxon>
        <taxon>Orthoretrovirinae</taxon>
        <taxon>Lentivirus</taxon>
        <taxon>Lentivirus humimdef1</taxon>
    </lineage>
</organism>
<keyword evidence="24 32" id="KW-0175">Coiled coil</keyword>
<dbReference type="GO" id="GO:0044175">
    <property type="term" value="C:host cell endosome membrane"/>
    <property type="evidence" value="ECO:0007669"/>
    <property type="project" value="UniProtKB-SubCell"/>
</dbReference>
<evidence type="ECO:0000259" key="35">
    <source>
        <dbReference type="Pfam" id="PF00516"/>
    </source>
</evidence>
<dbReference type="GO" id="GO:0019064">
    <property type="term" value="P:fusion of virus membrane with host plasma membrane"/>
    <property type="evidence" value="ECO:0007669"/>
    <property type="project" value="UniProtKB-UniRule"/>
</dbReference>
<keyword evidence="30 32" id="KW-0449">Lipoprotein</keyword>
<keyword evidence="29 32" id="KW-0899">Viral immunoevasion</keyword>